<dbReference type="InterPro" id="IPR042488">
    <property type="entry name" value="Rad4_BHD3_sf"/>
</dbReference>
<evidence type="ECO:0000256" key="1">
    <source>
        <dbReference type="ARBA" id="ARBA00004123"/>
    </source>
</evidence>
<keyword evidence="3" id="KW-0227">DNA damage</keyword>
<feature type="domain" description="Rad4 beta-hairpin" evidence="9">
    <location>
        <begin position="666"/>
        <end position="740"/>
    </location>
</feature>
<protein>
    <submittedName>
        <fullName evidence="10">Rad4-domain-containing protein</fullName>
    </submittedName>
</protein>
<sequence length="1029" mass="114557">MVDNKGRLRKAVLASGNSGSAARTRRAKSRVSKQDPEVPEVPEVFQDLLSEATTSVAAGADEDSKPLKKRRTTRGTLRSETDTTRQISTPNIPVVLESTTLVPTKADQRIEEDYNENGMFQTVIDYSEESEESEFEWEDVGLGQIEGEDGETAQNEPPIRDLSIVIGDNEADKAAGKQVRRKGLTAADKRLRLDVHKMHLLCLLYHVHLRNVWCNDEGIQNILRKLPSPKMMSDLVPNPEHTQAQAAKCFVDGLQAIKTMWSSRFSITALGLHKPKWADSEEPVQELKHFDHLDSPMERSDFRKAAKALEGSQDVGAQLFCSLLRAIGVEARLVCSLQCLPFASMARDISAQTPKIQRNTVVLDAYASDASSIRSNTSANPSTASSRPKRISRLGQLGSSRNRGYDLGKPAPLPKPKKIYHTAYPVYWVEAFNSAVQKWVTVDPLSTSTVDKPDKIEPPLTYQQSALTYVVAFEEDSIAKDITKRYAKAYNAKTRRSRVESTGDGAKWWKKALKVFRRGIVLDRDQVEDAALARKEAAEGMPRNVQDFKDHPIYVLERHLKHNQVIHPRNEIGRINIGTATSSNTESVYRRRDVHIVKSADKWYRLGREVMDGEQPLKHAKRRKGTRHSPTPQVIDPEDDDDVGVGLYAAFQTELYIPPPVVRGRVPRNAYGNLDVYVPSMVPKGGVHIRLPDAAKAARIVGVDYADAVTGFQFKGRHGTAIIQGIVVANEYREAIEAVIDGFAYMKEEAENAQRSAEALRLWRRFLIGLRIAQRVRGYEIDGQTADFQQEIDAVEDKLVEQHQAGGFFPGADPAETTTPITKTIDSGHRYENDYGGVFMPQEINGPDGPTDQRGPELPEYAQEHGRRLVESAREYDMGDGFFREDSIGEDGGFIREDALTVKGEEHATFQEATEPDSNVAGSVVSEYNKPIGRTLRSQSPTEEEPGDMSKAGTPFLDGENKKANPPTRERTTSPNFEAHTAELEVSEPPSAILEPEKVDTSDDDRDSLPSNDPEDEDADPDWLVCLTD</sequence>
<dbReference type="AlphaFoldDB" id="A0A8E2F0R6"/>
<feature type="domain" description="Rad4 beta-hairpin" evidence="7">
    <location>
        <begin position="537"/>
        <end position="595"/>
    </location>
</feature>
<comment type="subcellular location">
    <subcellularLocation>
        <location evidence="1">Nucleus</location>
    </subcellularLocation>
</comment>
<feature type="region of interest" description="Disordered" evidence="6">
    <location>
        <begin position="1"/>
        <end position="42"/>
    </location>
</feature>
<dbReference type="SUPFAM" id="SSF54001">
    <property type="entry name" value="Cysteine proteinases"/>
    <property type="match status" value="1"/>
</dbReference>
<dbReference type="Pfam" id="PF10403">
    <property type="entry name" value="BHD_1"/>
    <property type="match status" value="1"/>
</dbReference>
<reference evidence="10 11" key="1">
    <citation type="journal article" date="2016" name="Nat. Commun.">
        <title>Ectomycorrhizal ecology is imprinted in the genome of the dominant symbiotic fungus Cenococcum geophilum.</title>
        <authorList>
            <consortium name="DOE Joint Genome Institute"/>
            <person name="Peter M."/>
            <person name="Kohler A."/>
            <person name="Ohm R.A."/>
            <person name="Kuo A."/>
            <person name="Krutzmann J."/>
            <person name="Morin E."/>
            <person name="Arend M."/>
            <person name="Barry K.W."/>
            <person name="Binder M."/>
            <person name="Choi C."/>
            <person name="Clum A."/>
            <person name="Copeland A."/>
            <person name="Grisel N."/>
            <person name="Haridas S."/>
            <person name="Kipfer T."/>
            <person name="LaButti K."/>
            <person name="Lindquist E."/>
            <person name="Lipzen A."/>
            <person name="Maire R."/>
            <person name="Meier B."/>
            <person name="Mihaltcheva S."/>
            <person name="Molinier V."/>
            <person name="Murat C."/>
            <person name="Poggeler S."/>
            <person name="Quandt C.A."/>
            <person name="Sperisen C."/>
            <person name="Tritt A."/>
            <person name="Tisserant E."/>
            <person name="Crous P.W."/>
            <person name="Henrissat B."/>
            <person name="Nehls U."/>
            <person name="Egli S."/>
            <person name="Spatafora J.W."/>
            <person name="Grigoriev I.V."/>
            <person name="Martin F.M."/>
        </authorList>
    </citation>
    <scope>NUCLEOTIDE SEQUENCE [LARGE SCALE GENOMIC DNA]</scope>
    <source>
        <strain evidence="10 11">CBS 207.34</strain>
    </source>
</reference>
<dbReference type="Gene3D" id="3.30.70.2460">
    <property type="entry name" value="Rad4, beta-hairpin domain BHD3"/>
    <property type="match status" value="1"/>
</dbReference>
<evidence type="ECO:0000313" key="11">
    <source>
        <dbReference type="Proteomes" id="UP000250140"/>
    </source>
</evidence>
<dbReference type="GO" id="GO:0071942">
    <property type="term" value="C:XPC complex"/>
    <property type="evidence" value="ECO:0007669"/>
    <property type="project" value="TreeGrafter"/>
</dbReference>
<feature type="compositionally biased region" description="Basic and acidic residues" evidence="6">
    <location>
        <begin position="959"/>
        <end position="972"/>
    </location>
</feature>
<feature type="region of interest" description="Disordered" evidence="6">
    <location>
        <begin position="615"/>
        <end position="638"/>
    </location>
</feature>
<dbReference type="Gene3D" id="3.90.260.10">
    <property type="entry name" value="Transglutaminase-like"/>
    <property type="match status" value="1"/>
</dbReference>
<dbReference type="FunFam" id="3.30.70.2460:FF:000001">
    <property type="entry name" value="DNA repair protein Rad4 family"/>
    <property type="match status" value="1"/>
</dbReference>
<dbReference type="InterPro" id="IPR036985">
    <property type="entry name" value="Transglutaminase-like_sf"/>
</dbReference>
<evidence type="ECO:0000256" key="2">
    <source>
        <dbReference type="ARBA" id="ARBA00009525"/>
    </source>
</evidence>
<dbReference type="GO" id="GO:0000111">
    <property type="term" value="C:nucleotide-excision repair factor 2 complex"/>
    <property type="evidence" value="ECO:0007669"/>
    <property type="project" value="TreeGrafter"/>
</dbReference>
<dbReference type="OrthoDB" id="300780at2759"/>
<feature type="region of interest" description="Disordered" evidence="6">
    <location>
        <begin position="373"/>
        <end position="411"/>
    </location>
</feature>
<comment type="similarity">
    <text evidence="2">Belongs to the XPC family.</text>
</comment>
<name>A0A8E2F0R6_9PEZI</name>
<dbReference type="SMART" id="SM01032">
    <property type="entry name" value="BHD_3"/>
    <property type="match status" value="1"/>
</dbReference>
<dbReference type="InterPro" id="IPR038765">
    <property type="entry name" value="Papain-like_cys_pep_sf"/>
</dbReference>
<dbReference type="GO" id="GO:0005737">
    <property type="term" value="C:cytoplasm"/>
    <property type="evidence" value="ECO:0007669"/>
    <property type="project" value="TreeGrafter"/>
</dbReference>
<evidence type="ECO:0000313" key="10">
    <source>
        <dbReference type="EMBL" id="OCL08346.1"/>
    </source>
</evidence>
<dbReference type="GO" id="GO:0003697">
    <property type="term" value="F:single-stranded DNA binding"/>
    <property type="evidence" value="ECO:0007669"/>
    <property type="project" value="TreeGrafter"/>
</dbReference>
<dbReference type="Gene3D" id="3.30.60.290">
    <property type="entry name" value="Rad4, beta-hairpin domain BHD2"/>
    <property type="match status" value="1"/>
</dbReference>
<dbReference type="InterPro" id="IPR018328">
    <property type="entry name" value="Rad4_beta-hairpin_dom3"/>
</dbReference>
<dbReference type="InterPro" id="IPR004583">
    <property type="entry name" value="DNA_repair_Rad4"/>
</dbReference>
<evidence type="ECO:0000256" key="6">
    <source>
        <dbReference type="SAM" id="MobiDB-lite"/>
    </source>
</evidence>
<dbReference type="Pfam" id="PF03835">
    <property type="entry name" value="Rad4"/>
    <property type="match status" value="1"/>
</dbReference>
<dbReference type="SMART" id="SM01030">
    <property type="entry name" value="BHD_1"/>
    <property type="match status" value="1"/>
</dbReference>
<dbReference type="InterPro" id="IPR018326">
    <property type="entry name" value="Rad4_beta-hairpin_dom1"/>
</dbReference>
<evidence type="ECO:0000259" key="8">
    <source>
        <dbReference type="SMART" id="SM01031"/>
    </source>
</evidence>
<dbReference type="Pfam" id="PF10405">
    <property type="entry name" value="BHD_3"/>
    <property type="match status" value="1"/>
</dbReference>
<dbReference type="Proteomes" id="UP000250140">
    <property type="component" value="Unassembled WGS sequence"/>
</dbReference>
<gene>
    <name evidence="10" type="ORF">AOQ84DRAFT_42662</name>
</gene>
<dbReference type="Gene3D" id="2.20.20.110">
    <property type="entry name" value="Rad4, beta-hairpin domain BHD1"/>
    <property type="match status" value="1"/>
</dbReference>
<dbReference type="PANTHER" id="PTHR12135">
    <property type="entry name" value="DNA REPAIR PROTEIN XP-C / RAD4"/>
    <property type="match status" value="1"/>
</dbReference>
<keyword evidence="4" id="KW-0234">DNA repair</keyword>
<dbReference type="GO" id="GO:0003684">
    <property type="term" value="F:damaged DNA binding"/>
    <property type="evidence" value="ECO:0007669"/>
    <property type="project" value="InterPro"/>
</dbReference>
<keyword evidence="5" id="KW-0539">Nucleus</keyword>
<dbReference type="PANTHER" id="PTHR12135:SF0">
    <property type="entry name" value="DNA REPAIR PROTEIN COMPLEMENTING XP-C CELLS"/>
    <property type="match status" value="1"/>
</dbReference>
<keyword evidence="11" id="KW-1185">Reference proteome</keyword>
<evidence type="ECO:0000259" key="7">
    <source>
        <dbReference type="SMART" id="SM01030"/>
    </source>
</evidence>
<dbReference type="InterPro" id="IPR018327">
    <property type="entry name" value="BHD_2"/>
</dbReference>
<evidence type="ECO:0000256" key="5">
    <source>
        <dbReference type="ARBA" id="ARBA00023242"/>
    </source>
</evidence>
<feature type="domain" description="Rad4 beta-hairpin" evidence="8">
    <location>
        <begin position="597"/>
        <end position="659"/>
    </location>
</feature>
<dbReference type="Pfam" id="PF10404">
    <property type="entry name" value="BHD_2"/>
    <property type="match status" value="1"/>
</dbReference>
<feature type="compositionally biased region" description="Low complexity" evidence="6">
    <location>
        <begin position="374"/>
        <end position="386"/>
    </location>
</feature>
<evidence type="ECO:0000256" key="4">
    <source>
        <dbReference type="ARBA" id="ARBA00023204"/>
    </source>
</evidence>
<organism evidence="10 11">
    <name type="scientific">Glonium stellatum</name>
    <dbReference type="NCBI Taxonomy" id="574774"/>
    <lineage>
        <taxon>Eukaryota</taxon>
        <taxon>Fungi</taxon>
        <taxon>Dikarya</taxon>
        <taxon>Ascomycota</taxon>
        <taxon>Pezizomycotina</taxon>
        <taxon>Dothideomycetes</taxon>
        <taxon>Pleosporomycetidae</taxon>
        <taxon>Gloniales</taxon>
        <taxon>Gloniaceae</taxon>
        <taxon>Glonium</taxon>
    </lineage>
</organism>
<dbReference type="InterPro" id="IPR018325">
    <property type="entry name" value="Rad4/PNGase_transGLS-fold"/>
</dbReference>
<dbReference type="GO" id="GO:0006298">
    <property type="term" value="P:mismatch repair"/>
    <property type="evidence" value="ECO:0007669"/>
    <property type="project" value="TreeGrafter"/>
</dbReference>
<feature type="region of interest" description="Disordered" evidence="6">
    <location>
        <begin position="930"/>
        <end position="1029"/>
    </location>
</feature>
<proteinExistence type="inferred from homology"/>
<dbReference type="EMBL" id="KV749670">
    <property type="protein sequence ID" value="OCL08346.1"/>
    <property type="molecule type" value="Genomic_DNA"/>
</dbReference>
<dbReference type="SMART" id="SM01031">
    <property type="entry name" value="BHD_2"/>
    <property type="match status" value="1"/>
</dbReference>
<feature type="region of interest" description="Disordered" evidence="6">
    <location>
        <begin position="55"/>
        <end position="85"/>
    </location>
</feature>
<feature type="compositionally biased region" description="Basic residues" evidence="6">
    <location>
        <begin position="618"/>
        <end position="627"/>
    </location>
</feature>
<evidence type="ECO:0000259" key="9">
    <source>
        <dbReference type="SMART" id="SM01032"/>
    </source>
</evidence>
<accession>A0A8E2F0R6</accession>
<dbReference type="GO" id="GO:0006289">
    <property type="term" value="P:nucleotide-excision repair"/>
    <property type="evidence" value="ECO:0007669"/>
    <property type="project" value="InterPro"/>
</dbReference>
<evidence type="ECO:0000256" key="3">
    <source>
        <dbReference type="ARBA" id="ARBA00022763"/>
    </source>
</evidence>